<evidence type="ECO:0000256" key="2">
    <source>
        <dbReference type="ARBA" id="ARBA00023239"/>
    </source>
</evidence>
<protein>
    <recommendedName>
        <fullName evidence="4">Membrane-bound lytic murein transglycosylase A</fullName>
        <ecNumber evidence="4">4.2.2.n1</ecNumber>
    </recommendedName>
    <alternativeName>
        <fullName evidence="4">Murein hydrolase A</fullName>
    </alternativeName>
</protein>
<sequence>MLKTLKGLGLLCLLLGALSGCDDKEENTDPQQQTNNNPAWDQLPGWQSDRHSEAWPALLNNCRVMPKKADVWKTICNDARTLVNPDDAMSKQFFEKHFEPQQLFAANGNATGFFTGYYEPLLHGSFEKDEKYKYPLYKTPEELLIVDLSSLYPELKGKRVRGRVVGNKVVPFYDRSEIDSKEEPLKGQEIIWVDNRDDVFFLQIQGSGRVQLPDGKIVGVGYDNQNGHPYVSIGKRLIESGKVERKHMNLFTLKDWLAENDDEAQVLLNENPSYVFFNLREDVEEGPRGSLNVPLVAERSIAVDRKQISLGSALWVDTRYPDESPLQKLVFAQDTGGAIRGELRGDFFFGNGEQAEYHAGRMKQDSTFYLLQPKNQ</sequence>
<dbReference type="InterPro" id="IPR010611">
    <property type="entry name" value="3D_dom"/>
</dbReference>
<feature type="signal peptide" evidence="6">
    <location>
        <begin position="1"/>
        <end position="19"/>
    </location>
</feature>
<dbReference type="Pfam" id="PF03562">
    <property type="entry name" value="MltA"/>
    <property type="match status" value="1"/>
</dbReference>
<evidence type="ECO:0000256" key="5">
    <source>
        <dbReference type="SAM" id="MobiDB-lite"/>
    </source>
</evidence>
<organism evidence="8">
    <name type="scientific">uncultured Thiotrichaceae bacterium</name>
    <dbReference type="NCBI Taxonomy" id="298394"/>
    <lineage>
        <taxon>Bacteria</taxon>
        <taxon>Pseudomonadati</taxon>
        <taxon>Pseudomonadota</taxon>
        <taxon>Gammaproteobacteria</taxon>
        <taxon>Thiotrichales</taxon>
        <taxon>Thiotrichaceae</taxon>
        <taxon>environmental samples</taxon>
    </lineage>
</organism>
<keyword evidence="6" id="KW-0732">Signal</keyword>
<dbReference type="PANTHER" id="PTHR30124">
    <property type="entry name" value="MEMBRANE-BOUND LYTIC MUREIN TRANSGLYCOSYLASE A"/>
    <property type="match status" value="1"/>
</dbReference>
<dbReference type="CDD" id="cd14668">
    <property type="entry name" value="mlta_B"/>
    <property type="match status" value="1"/>
</dbReference>
<dbReference type="SMART" id="SM00925">
    <property type="entry name" value="MltA"/>
    <property type="match status" value="1"/>
</dbReference>
<dbReference type="SUPFAM" id="SSF50685">
    <property type="entry name" value="Barwin-like endoglucanases"/>
    <property type="match status" value="1"/>
</dbReference>
<dbReference type="GO" id="GO:0004553">
    <property type="term" value="F:hydrolase activity, hydrolyzing O-glycosyl compounds"/>
    <property type="evidence" value="ECO:0007669"/>
    <property type="project" value="InterPro"/>
</dbReference>
<accession>A0A6S6S7T0</accession>
<dbReference type="Gene3D" id="2.40.240.50">
    <property type="entry name" value="Barwin-like endoglucanases"/>
    <property type="match status" value="1"/>
</dbReference>
<dbReference type="PANTHER" id="PTHR30124:SF0">
    <property type="entry name" value="MEMBRANE-BOUND LYTIC MUREIN TRANSGLYCOSYLASE A"/>
    <property type="match status" value="1"/>
</dbReference>
<keyword evidence="8" id="KW-0326">Glycosidase</keyword>
<feature type="compositionally biased region" description="Low complexity" evidence="5">
    <location>
        <begin position="29"/>
        <end position="38"/>
    </location>
</feature>
<feature type="chain" id="PRO_5028155326" description="Membrane-bound lytic murein transglycosylase A" evidence="6">
    <location>
        <begin position="20"/>
        <end position="376"/>
    </location>
</feature>
<comment type="function">
    <text evidence="4">Murein-degrading enzyme. May play a role in recycling of muropeptides during cell elongation and/or cell division.</text>
</comment>
<dbReference type="CDD" id="cd14485">
    <property type="entry name" value="mltA_like_LT_A"/>
    <property type="match status" value="1"/>
</dbReference>
<feature type="domain" description="Lytic transglycosylase MltA" evidence="7">
    <location>
        <begin position="121"/>
        <end position="278"/>
    </location>
</feature>
<feature type="region of interest" description="Disordered" evidence="5">
    <location>
        <begin position="24"/>
        <end position="46"/>
    </location>
</feature>
<dbReference type="PROSITE" id="PS51257">
    <property type="entry name" value="PROKAR_LIPOPROTEIN"/>
    <property type="match status" value="1"/>
</dbReference>
<dbReference type="GO" id="GO:0009253">
    <property type="term" value="P:peptidoglycan catabolic process"/>
    <property type="evidence" value="ECO:0007669"/>
    <property type="project" value="TreeGrafter"/>
</dbReference>
<dbReference type="EC" id="4.2.2.n1" evidence="4"/>
<keyword evidence="2 4" id="KW-0456">Lyase</keyword>
<dbReference type="GO" id="GO:0019867">
    <property type="term" value="C:outer membrane"/>
    <property type="evidence" value="ECO:0007669"/>
    <property type="project" value="InterPro"/>
</dbReference>
<proteinExistence type="predicted"/>
<evidence type="ECO:0000256" key="3">
    <source>
        <dbReference type="ARBA" id="ARBA00023316"/>
    </source>
</evidence>
<dbReference type="EMBL" id="CACVAT010000043">
    <property type="protein sequence ID" value="CAA6802296.1"/>
    <property type="molecule type" value="Genomic_DNA"/>
</dbReference>
<dbReference type="GO" id="GO:0008933">
    <property type="term" value="F:peptidoglycan lytic transglycosylase activity"/>
    <property type="evidence" value="ECO:0007669"/>
    <property type="project" value="TreeGrafter"/>
</dbReference>
<evidence type="ECO:0000256" key="6">
    <source>
        <dbReference type="SAM" id="SignalP"/>
    </source>
</evidence>
<dbReference type="AlphaFoldDB" id="A0A6S6S7T0"/>
<dbReference type="GO" id="GO:0071555">
    <property type="term" value="P:cell wall organization"/>
    <property type="evidence" value="ECO:0007669"/>
    <property type="project" value="UniProtKB-KW"/>
</dbReference>
<dbReference type="PIRSF" id="PIRSF019422">
    <property type="entry name" value="MltA"/>
    <property type="match status" value="1"/>
</dbReference>
<dbReference type="Gene3D" id="2.40.40.10">
    <property type="entry name" value="RlpA-like domain"/>
    <property type="match status" value="1"/>
</dbReference>
<evidence type="ECO:0000256" key="4">
    <source>
        <dbReference type="PIRNR" id="PIRNR019422"/>
    </source>
</evidence>
<evidence type="ECO:0000313" key="8">
    <source>
        <dbReference type="EMBL" id="CAA6802296.1"/>
    </source>
</evidence>
<evidence type="ECO:0000256" key="1">
    <source>
        <dbReference type="ARBA" id="ARBA00001420"/>
    </source>
</evidence>
<dbReference type="GO" id="GO:0009254">
    <property type="term" value="P:peptidoglycan turnover"/>
    <property type="evidence" value="ECO:0007669"/>
    <property type="project" value="UniProtKB-UniRule"/>
</dbReference>
<reference evidence="8" key="1">
    <citation type="submission" date="2020-01" db="EMBL/GenBank/DDBJ databases">
        <authorList>
            <person name="Meier V. D."/>
            <person name="Meier V D."/>
        </authorList>
    </citation>
    <scope>NUCLEOTIDE SEQUENCE</scope>
    <source>
        <strain evidence="8">HLG_WM_MAG_09</strain>
    </source>
</reference>
<dbReference type="InterPro" id="IPR026044">
    <property type="entry name" value="MltA"/>
</dbReference>
<dbReference type="InterPro" id="IPR036908">
    <property type="entry name" value="RlpA-like_sf"/>
</dbReference>
<evidence type="ECO:0000259" key="7">
    <source>
        <dbReference type="SMART" id="SM00925"/>
    </source>
</evidence>
<keyword evidence="8" id="KW-0378">Hydrolase</keyword>
<name>A0A6S6S7T0_9GAMM</name>
<gene>
    <name evidence="8" type="ORF">HELGO_WM29166</name>
</gene>
<comment type="catalytic activity">
    <reaction evidence="1 4">
        <text>Exolytic cleavage of the (1-&gt;4)-beta-glycosidic linkage between N-acetylmuramic acid (MurNAc) and N-acetylglucosamine (GlcNAc) residues in peptidoglycan, from either the reducing or the non-reducing ends of the peptidoglycan chains, with concomitant formation of a 1,6-anhydrobond in the MurNAc residue.</text>
        <dbReference type="EC" id="4.2.2.n1"/>
    </reaction>
</comment>
<dbReference type="Pfam" id="PF06725">
    <property type="entry name" value="3D"/>
    <property type="match status" value="1"/>
</dbReference>
<keyword evidence="3 4" id="KW-0961">Cell wall biogenesis/degradation</keyword>
<dbReference type="InterPro" id="IPR005300">
    <property type="entry name" value="MltA_B"/>
</dbReference>